<dbReference type="InterPro" id="IPR037176">
    <property type="entry name" value="Osmotin/thaumatin-like_sf"/>
</dbReference>
<protein>
    <recommendedName>
        <fullName evidence="2">GH64 domain-containing protein</fullName>
    </recommendedName>
</protein>
<proteinExistence type="predicted"/>
<feature type="domain" description="GH64" evidence="2">
    <location>
        <begin position="54"/>
        <end position="416"/>
    </location>
</feature>
<reference evidence="3 4" key="1">
    <citation type="submission" date="2018-06" db="EMBL/GenBank/DDBJ databases">
        <title>Complete Genomes of Monosporascus.</title>
        <authorList>
            <person name="Robinson A.J."/>
            <person name="Natvig D.O."/>
        </authorList>
    </citation>
    <scope>NUCLEOTIDE SEQUENCE [LARGE SCALE GENOMIC DNA]</scope>
    <source>
        <strain evidence="3 4">CBS 110550</strain>
    </source>
</reference>
<accession>A0A4Q4TM06</accession>
<organism evidence="3 4">
    <name type="scientific">Monosporascus ibericus</name>
    <dbReference type="NCBI Taxonomy" id="155417"/>
    <lineage>
        <taxon>Eukaryota</taxon>
        <taxon>Fungi</taxon>
        <taxon>Dikarya</taxon>
        <taxon>Ascomycota</taxon>
        <taxon>Pezizomycotina</taxon>
        <taxon>Sordariomycetes</taxon>
        <taxon>Xylariomycetidae</taxon>
        <taxon>Xylariales</taxon>
        <taxon>Xylariales incertae sedis</taxon>
        <taxon>Monosporascus</taxon>
    </lineage>
</organism>
<evidence type="ECO:0000313" key="4">
    <source>
        <dbReference type="Proteomes" id="UP000293360"/>
    </source>
</evidence>
<dbReference type="EMBL" id="QJNU01000071">
    <property type="protein sequence ID" value="RYP08165.1"/>
    <property type="molecule type" value="Genomic_DNA"/>
</dbReference>
<comment type="caution">
    <text evidence="3">The sequence shown here is derived from an EMBL/GenBank/DDBJ whole genome shotgun (WGS) entry which is preliminary data.</text>
</comment>
<dbReference type="Gene3D" id="2.60.110.10">
    <property type="entry name" value="Thaumatin"/>
    <property type="match status" value="1"/>
</dbReference>
<dbReference type="InterPro" id="IPR042517">
    <property type="entry name" value="Glyco_hydro_64_N_2"/>
</dbReference>
<dbReference type="OrthoDB" id="10058186at2759"/>
<feature type="chain" id="PRO_5020912250" description="GH64 domain-containing protein" evidence="1">
    <location>
        <begin position="22"/>
        <end position="433"/>
    </location>
</feature>
<evidence type="ECO:0000256" key="1">
    <source>
        <dbReference type="SAM" id="SignalP"/>
    </source>
</evidence>
<sequence length="433" mass="46302">MRGFFGLAVAAATALVGSALGRPIVAEAGDVSKIVITDKNTINGTLPYQPRIMSNPLRFQLHNNNRNAGQMYAYVTGRDVNDHVVLLTTSGQFYYPNPAGSPIPVAIPSNANHAIPLKAAGSTTEFVVPDFISSARVWVSDGELKFFTLLAADGRVSLVEPSFANPQDPSANQNWGFVELTNNSGGIYANLSFVDFIGMVMSMRLTLGSGHVQTVEGLAPGSLGAICDGMKAQAAIDGQPWDKMCVTRADGTALRVLAPNMYVASNPGAMADYYTSYVDRVWAKYTNEDLIIDTQGEWGQVPCRVQGSDMVCRGDSITYPKPTIVDIWGCNSGPFANTGDGLHKAILARMCAAFHRTELLLPGGNVTPSLGSSAYYTVDPTSHYARLVHEHETDQKGYAFSYDDVNPHGENAAGVVAGPSPQLLEIFIEGGLN</sequence>
<name>A0A4Q4TM06_9PEZI</name>
<dbReference type="Pfam" id="PF16483">
    <property type="entry name" value="Glyco_hydro_64"/>
    <property type="match status" value="1"/>
</dbReference>
<dbReference type="InterPro" id="IPR037398">
    <property type="entry name" value="Glyco_hydro_64_fam"/>
</dbReference>
<gene>
    <name evidence="3" type="ORF">DL764_002072</name>
</gene>
<dbReference type="AlphaFoldDB" id="A0A4Q4TM06"/>
<keyword evidence="1" id="KW-0732">Signal</keyword>
<dbReference type="PROSITE" id="PS52006">
    <property type="entry name" value="GH64"/>
    <property type="match status" value="1"/>
</dbReference>
<dbReference type="PANTHER" id="PTHR38165:SF1">
    <property type="entry name" value="GLUCANASE B"/>
    <property type="match status" value="1"/>
</dbReference>
<dbReference type="Gene3D" id="3.30.920.50">
    <property type="entry name" value="Beta-1,3-glucanase, C-terminal domain"/>
    <property type="match status" value="1"/>
</dbReference>
<evidence type="ECO:0000259" key="2">
    <source>
        <dbReference type="PROSITE" id="PS52006"/>
    </source>
</evidence>
<feature type="signal peptide" evidence="1">
    <location>
        <begin position="1"/>
        <end position="21"/>
    </location>
</feature>
<dbReference type="PANTHER" id="PTHR38165">
    <property type="match status" value="1"/>
</dbReference>
<keyword evidence="4" id="KW-1185">Reference proteome</keyword>
<dbReference type="InterPro" id="IPR032477">
    <property type="entry name" value="Glyco_hydro_64"/>
</dbReference>
<evidence type="ECO:0000313" key="3">
    <source>
        <dbReference type="EMBL" id="RYP08165.1"/>
    </source>
</evidence>
<dbReference type="Proteomes" id="UP000293360">
    <property type="component" value="Unassembled WGS sequence"/>
</dbReference>